<keyword evidence="6 11" id="KW-0547">Nucleotide-binding</keyword>
<dbReference type="EC" id="2.7.1.50" evidence="11"/>
<dbReference type="NCBIfam" id="TIGR00694">
    <property type="entry name" value="thiM"/>
    <property type="match status" value="1"/>
</dbReference>
<evidence type="ECO:0000256" key="8">
    <source>
        <dbReference type="ARBA" id="ARBA00022840"/>
    </source>
</evidence>
<comment type="catalytic activity">
    <reaction evidence="1 11">
        <text>5-(2-hydroxyethyl)-4-methylthiazole + ATP = 4-methyl-5-(2-phosphooxyethyl)-thiazole + ADP + H(+)</text>
        <dbReference type="Rhea" id="RHEA:24212"/>
        <dbReference type="ChEBI" id="CHEBI:15378"/>
        <dbReference type="ChEBI" id="CHEBI:17957"/>
        <dbReference type="ChEBI" id="CHEBI:30616"/>
        <dbReference type="ChEBI" id="CHEBI:58296"/>
        <dbReference type="ChEBI" id="CHEBI:456216"/>
        <dbReference type="EC" id="2.7.1.50"/>
    </reaction>
</comment>
<comment type="cofactor">
    <cofactor evidence="2 11">
        <name>Mg(2+)</name>
        <dbReference type="ChEBI" id="CHEBI:18420"/>
    </cofactor>
</comment>
<dbReference type="SUPFAM" id="SSF53613">
    <property type="entry name" value="Ribokinase-like"/>
    <property type="match status" value="1"/>
</dbReference>
<comment type="function">
    <text evidence="11">Catalyzes the phosphorylation of the hydroxyl group of 4-methyl-5-beta-hydroxyethylthiazole (THZ).</text>
</comment>
<evidence type="ECO:0000256" key="5">
    <source>
        <dbReference type="ARBA" id="ARBA00022723"/>
    </source>
</evidence>
<reference evidence="12 13" key="1">
    <citation type="submission" date="2016-10" db="EMBL/GenBank/DDBJ databases">
        <authorList>
            <person name="Varghese N."/>
            <person name="Submissions S."/>
        </authorList>
    </citation>
    <scope>NUCLEOTIDE SEQUENCE [LARGE SCALE GENOMIC DNA]</scope>
    <source>
        <strain evidence="12 13">DSM 16392</strain>
    </source>
</reference>
<keyword evidence="9 11" id="KW-0460">Magnesium</keyword>
<evidence type="ECO:0000256" key="11">
    <source>
        <dbReference type="HAMAP-Rule" id="MF_00228"/>
    </source>
</evidence>
<keyword evidence="10 11" id="KW-0784">Thiamine biosynthesis</keyword>
<dbReference type="HAMAP" id="MF_00228">
    <property type="entry name" value="Thz_kinase"/>
    <property type="match status" value="1"/>
</dbReference>
<evidence type="ECO:0000256" key="3">
    <source>
        <dbReference type="ARBA" id="ARBA00004868"/>
    </source>
</evidence>
<evidence type="ECO:0000256" key="7">
    <source>
        <dbReference type="ARBA" id="ARBA00022777"/>
    </source>
</evidence>
<dbReference type="PIRSF" id="PIRSF000513">
    <property type="entry name" value="Thz_kinase"/>
    <property type="match status" value="1"/>
</dbReference>
<evidence type="ECO:0000256" key="2">
    <source>
        <dbReference type="ARBA" id="ARBA00001946"/>
    </source>
</evidence>
<dbReference type="Pfam" id="PF02110">
    <property type="entry name" value="HK"/>
    <property type="match status" value="1"/>
</dbReference>
<sequence>MGRVESACATLSAIRENSPLVHNMTNIVVANTTANALLAIGASPAMVDGPEEAPELASVAGALVVNVGTVTPAQAEAMKLATTAAHKAGRPWVLDPVAVGALTFRTKLAGELLENKPSVIRGNASEIMALAGLGAGGKGVDSTDSSEAALAGAKELAQQTGAVVVVSGPVDFITDGKRTAEVANGDKMMPYVTGLGCTATALTGATLAVCDDPFDAAVDAMIFLGVVGEIAAKNAAGPASLQLDIINGLYQLNSDILNATTRVEMHEAVA</sequence>
<keyword evidence="13" id="KW-1185">Reference proteome</keyword>
<evidence type="ECO:0000256" key="9">
    <source>
        <dbReference type="ARBA" id="ARBA00022842"/>
    </source>
</evidence>
<evidence type="ECO:0000256" key="4">
    <source>
        <dbReference type="ARBA" id="ARBA00022679"/>
    </source>
</evidence>
<name>A0A1I3VSX0_9HYPH</name>
<dbReference type="NCBIfam" id="NF006830">
    <property type="entry name" value="PRK09355.1"/>
    <property type="match status" value="1"/>
</dbReference>
<keyword evidence="4 11" id="KW-0808">Transferase</keyword>
<evidence type="ECO:0000256" key="1">
    <source>
        <dbReference type="ARBA" id="ARBA00001771"/>
    </source>
</evidence>
<keyword evidence="8 11" id="KW-0067">ATP-binding</keyword>
<dbReference type="InterPro" id="IPR000417">
    <property type="entry name" value="Hyethyz_kinase"/>
</dbReference>
<feature type="binding site" evidence="11">
    <location>
        <position position="194"/>
    </location>
    <ligand>
        <name>substrate</name>
    </ligand>
</feature>
<accession>A0A1I3VSX0</accession>
<dbReference type="Proteomes" id="UP000199598">
    <property type="component" value="Unassembled WGS sequence"/>
</dbReference>
<keyword evidence="5 11" id="KW-0479">Metal-binding</keyword>
<protein>
    <recommendedName>
        <fullName evidence="11">Hydroxyethylthiazole kinase</fullName>
        <ecNumber evidence="11">2.7.1.50</ecNumber>
    </recommendedName>
    <alternativeName>
        <fullName evidence="11">4-methyl-5-beta-hydroxyethylthiazole kinase</fullName>
        <shortName evidence="11">TH kinase</shortName>
        <shortName evidence="11">Thz kinase</shortName>
    </alternativeName>
</protein>
<comment type="similarity">
    <text evidence="11">Belongs to the Thz kinase family.</text>
</comment>
<dbReference type="CDD" id="cd01170">
    <property type="entry name" value="THZ_kinase"/>
    <property type="match status" value="1"/>
</dbReference>
<feature type="binding site" evidence="11">
    <location>
        <position position="167"/>
    </location>
    <ligand>
        <name>ATP</name>
        <dbReference type="ChEBI" id="CHEBI:30616"/>
    </ligand>
</feature>
<dbReference type="GO" id="GO:0016301">
    <property type="term" value="F:kinase activity"/>
    <property type="evidence" value="ECO:0007669"/>
    <property type="project" value="UniProtKB-KW"/>
</dbReference>
<evidence type="ECO:0000313" key="13">
    <source>
        <dbReference type="Proteomes" id="UP000199598"/>
    </source>
</evidence>
<comment type="caution">
    <text evidence="12">The sequence shown here is derived from an EMBL/GenBank/DDBJ whole genome shotgun (WGS) entry which is preliminary data.</text>
</comment>
<feature type="binding site" evidence="11">
    <location>
        <position position="46"/>
    </location>
    <ligand>
        <name>substrate</name>
    </ligand>
</feature>
<evidence type="ECO:0000256" key="6">
    <source>
        <dbReference type="ARBA" id="ARBA00022741"/>
    </source>
</evidence>
<keyword evidence="7 11" id="KW-0418">Kinase</keyword>
<gene>
    <name evidence="11" type="primary">thiM</name>
    <name evidence="12" type="ORF">SAMN04488518_101598</name>
</gene>
<feature type="binding site" evidence="11">
    <location>
        <position position="121"/>
    </location>
    <ligand>
        <name>ATP</name>
        <dbReference type="ChEBI" id="CHEBI:30616"/>
    </ligand>
</feature>
<dbReference type="Gene3D" id="3.40.1190.20">
    <property type="match status" value="1"/>
</dbReference>
<proteinExistence type="inferred from homology"/>
<dbReference type="EMBL" id="FOSK01000001">
    <property type="protein sequence ID" value="SFJ98335.1"/>
    <property type="molecule type" value="Genomic_DNA"/>
</dbReference>
<dbReference type="PRINTS" id="PR01099">
    <property type="entry name" value="HYETHTZKNASE"/>
</dbReference>
<comment type="pathway">
    <text evidence="3 11">Cofactor biosynthesis; thiamine diphosphate biosynthesis; 4-methyl-5-(2-phosphoethyl)-thiazole from 5-(2-hydroxyethyl)-4-methylthiazole: step 1/1.</text>
</comment>
<dbReference type="InterPro" id="IPR029056">
    <property type="entry name" value="Ribokinase-like"/>
</dbReference>
<evidence type="ECO:0000313" key="12">
    <source>
        <dbReference type="EMBL" id="SFJ98335.1"/>
    </source>
</evidence>
<evidence type="ECO:0000256" key="10">
    <source>
        <dbReference type="ARBA" id="ARBA00022977"/>
    </source>
</evidence>
<organism evidence="12 13">
    <name type="scientific">Pseudovibrio ascidiaceicola</name>
    <dbReference type="NCBI Taxonomy" id="285279"/>
    <lineage>
        <taxon>Bacteria</taxon>
        <taxon>Pseudomonadati</taxon>
        <taxon>Pseudomonadota</taxon>
        <taxon>Alphaproteobacteria</taxon>
        <taxon>Hyphomicrobiales</taxon>
        <taxon>Stappiaceae</taxon>
        <taxon>Pseudovibrio</taxon>
    </lineage>
</organism>